<name>A0A075A3X9_OPIVI</name>
<protein>
    <recommendedName>
        <fullName evidence="4">Helicase-associated domain-containing protein</fullName>
    </recommendedName>
</protein>
<dbReference type="AlphaFoldDB" id="A0A075A3X9"/>
<feature type="domain" description="Helicase-associated" evidence="4">
    <location>
        <begin position="421"/>
        <end position="533"/>
    </location>
</feature>
<evidence type="ECO:0000256" key="1">
    <source>
        <dbReference type="ARBA" id="ARBA00022801"/>
    </source>
</evidence>
<dbReference type="OrthoDB" id="3363059at2759"/>
<dbReference type="Pfam" id="PF21010">
    <property type="entry name" value="HA2_C"/>
    <property type="match status" value="1"/>
</dbReference>
<dbReference type="GO" id="GO:0003723">
    <property type="term" value="F:RNA binding"/>
    <property type="evidence" value="ECO:0007669"/>
    <property type="project" value="TreeGrafter"/>
</dbReference>
<dbReference type="SMART" id="SM00847">
    <property type="entry name" value="HA2"/>
    <property type="match status" value="1"/>
</dbReference>
<feature type="compositionally biased region" description="Acidic residues" evidence="3">
    <location>
        <begin position="643"/>
        <end position="657"/>
    </location>
</feature>
<dbReference type="CDD" id="cd18791">
    <property type="entry name" value="SF2_C_RHA"/>
    <property type="match status" value="1"/>
</dbReference>
<keyword evidence="2" id="KW-0547">Nucleotide-binding</keyword>
<organism evidence="5 6">
    <name type="scientific">Opisthorchis viverrini</name>
    <name type="common">Southeast Asian liver fluke</name>
    <dbReference type="NCBI Taxonomy" id="6198"/>
    <lineage>
        <taxon>Eukaryota</taxon>
        <taxon>Metazoa</taxon>
        <taxon>Spiralia</taxon>
        <taxon>Lophotrochozoa</taxon>
        <taxon>Platyhelminthes</taxon>
        <taxon>Trematoda</taxon>
        <taxon>Digenea</taxon>
        <taxon>Opisthorchiida</taxon>
        <taxon>Opisthorchiata</taxon>
        <taxon>Opisthorchiidae</taxon>
        <taxon>Opisthorchis</taxon>
    </lineage>
</organism>
<dbReference type="GeneID" id="20327385"/>
<dbReference type="KEGG" id="ovi:T265_13218"/>
<dbReference type="STRING" id="6198.A0A075A3X9"/>
<evidence type="ECO:0000256" key="3">
    <source>
        <dbReference type="SAM" id="MobiDB-lite"/>
    </source>
</evidence>
<keyword evidence="2" id="KW-0067">ATP-binding</keyword>
<evidence type="ECO:0000313" key="5">
    <source>
        <dbReference type="EMBL" id="KER30265.1"/>
    </source>
</evidence>
<dbReference type="GO" id="GO:0016787">
    <property type="term" value="F:hydrolase activity"/>
    <property type="evidence" value="ECO:0007669"/>
    <property type="project" value="UniProtKB-KW"/>
</dbReference>
<feature type="region of interest" description="Disordered" evidence="3">
    <location>
        <begin position="632"/>
        <end position="662"/>
    </location>
</feature>
<keyword evidence="2" id="KW-0347">Helicase</keyword>
<keyword evidence="1" id="KW-0378">Hydrolase</keyword>
<dbReference type="EMBL" id="KL596664">
    <property type="protein sequence ID" value="KER30265.1"/>
    <property type="molecule type" value="Genomic_DNA"/>
</dbReference>
<gene>
    <name evidence="5" type="ORF">T265_13218</name>
</gene>
<dbReference type="InterPro" id="IPR007502">
    <property type="entry name" value="Helicase-assoc_dom"/>
</dbReference>
<keyword evidence="6" id="KW-1185">Reference proteome</keyword>
<proteinExistence type="predicted"/>
<dbReference type="InterPro" id="IPR001650">
    <property type="entry name" value="Helicase_C-like"/>
</dbReference>
<dbReference type="Gene3D" id="1.20.120.1080">
    <property type="match status" value="1"/>
</dbReference>
<feature type="non-terminal residue" evidence="5">
    <location>
        <position position="1"/>
    </location>
</feature>
<dbReference type="SUPFAM" id="SSF52540">
    <property type="entry name" value="P-loop containing nucleoside triphosphate hydrolases"/>
    <property type="match status" value="2"/>
</dbReference>
<dbReference type="RefSeq" id="XP_009166039.1">
    <property type="nucleotide sequence ID" value="XM_009167775.1"/>
</dbReference>
<dbReference type="GO" id="GO:0004386">
    <property type="term" value="F:helicase activity"/>
    <property type="evidence" value="ECO:0007669"/>
    <property type="project" value="UniProtKB-KW"/>
</dbReference>
<dbReference type="Proteomes" id="UP000054324">
    <property type="component" value="Unassembled WGS sequence"/>
</dbReference>
<accession>A0A075A3X9</accession>
<dbReference type="InterPro" id="IPR027417">
    <property type="entry name" value="P-loop_NTPase"/>
</dbReference>
<evidence type="ECO:0000313" key="6">
    <source>
        <dbReference type="Proteomes" id="UP000054324"/>
    </source>
</evidence>
<evidence type="ECO:0000256" key="2">
    <source>
        <dbReference type="ARBA" id="ARBA00022806"/>
    </source>
</evidence>
<dbReference type="Pfam" id="PF00271">
    <property type="entry name" value="Helicase_C"/>
    <property type="match status" value="1"/>
</dbReference>
<dbReference type="Gene3D" id="3.40.50.300">
    <property type="entry name" value="P-loop containing nucleotide triphosphate hydrolases"/>
    <property type="match status" value="2"/>
</dbReference>
<evidence type="ECO:0000259" key="4">
    <source>
        <dbReference type="SMART" id="SM00847"/>
    </source>
</evidence>
<dbReference type="PANTHER" id="PTHR18934">
    <property type="entry name" value="ATP-DEPENDENT RNA HELICASE"/>
    <property type="match status" value="1"/>
</dbReference>
<sequence>VPGRLFPIDLKYIPPTPSEIAQSSDRLDPSPYIRLLQRIDAKYLATERGDLLVFLPGMAEIQAVMEPAKAYAEQTKRWIILPLHSTLSARDQEKVFHVAPDGVRKCVLSTNIAETSLTIDGIRIAQVLWEHRTNSAEIRRTVLRGNNSPTIDELITLPRLHPLGPVFHRPVNRIPRTSIFAQPPEGWKRTRVTSERNCDSHCTTWTRFTAENNVDFLVVDQLAAHLFTELGNRLANVSAPYKETSLVRSWVSDDDVSSNGDETGRDDSVVRASIYWPECSCFEPDLCLSISPVWAWVTWQYSSPRTFFGWHGSYAQKGFVADSGRVKELSWDATARMRRLKEFPVSKASADQRKGRAGRTGPGVCYRFYTQEDYEEFERFSTPEIRRVPLETLALQMMVMGLPDVTRFPFIEPPESKSLEEALERLQSHGALARQDNGDGSRSSAPSPNEQTLLTVTPLGRLLADLPVEFSLGRMLIMASLLGLVEPVLSLVAGMSVQNPLTPTTAFTGTERLRRTESLADYESDHGDAFTVMRVFDEWLRIKSEDVTQPKQESHSDPQWSRADSRTNIRRWCRRIGAQEQRLHEMVRLRNQFSQLLRDAGLWADRTTQQTKVAQKRTIELNRARRMERMRTKRRRLLTLQDNDTEERSESEDENENASEPASNLRKWLAAVGAGRGSRAGLNTLDVSVRDLELVLCYDLSSLAESALCHESMTQADLILLKVVLAGGLYPHLAIGDTANAYRVANRGGSAGPGAEMVFHTRAKGFVTLNPNDVFVRHPDVLFPDPKLREKTASIHDSSSDSLPSGYASDHQLLMYLLVFDSWLEVRLIDIEAGQRALATAVWLRTIMDRLMELRLQECAQKRERQVAIDSGDVEGDQKSERLDVNPEVERRCRRLRRILAEGLAAFLAASPGGPHAIKRLLAADVKQLFRKRLPEPPGHFGLCSNKPDLNPPPLPNPEVGSKIEMNMSKGGYRVTCYLSIDSLFPEAQHTKQPDLPIPDEVDDESNDSLDLAERIHRQFVNACEIEVTEKPVEHTRDFSGEDVSFVEGDTELDSDADKFQCDKCGKTLLTHGSLQTVLLRHRRECSSEV</sequence>
<reference evidence="5 6" key="1">
    <citation type="submission" date="2013-11" db="EMBL/GenBank/DDBJ databases">
        <title>Opisthorchis viverrini - life in the bile duct.</title>
        <authorList>
            <person name="Young N.D."/>
            <person name="Nagarajan N."/>
            <person name="Lin S.J."/>
            <person name="Korhonen P.K."/>
            <person name="Jex A.R."/>
            <person name="Hall R.S."/>
            <person name="Safavi-Hemami H."/>
            <person name="Kaewkong W."/>
            <person name="Bertrand D."/>
            <person name="Gao S."/>
            <person name="Seet Q."/>
            <person name="Wongkham S."/>
            <person name="Teh B.T."/>
            <person name="Wongkham C."/>
            <person name="Intapan P.M."/>
            <person name="Maleewong W."/>
            <person name="Yang X."/>
            <person name="Hu M."/>
            <person name="Wang Z."/>
            <person name="Hofmann A."/>
            <person name="Sternberg P.W."/>
            <person name="Tan P."/>
            <person name="Wang J."/>
            <person name="Gasser R.B."/>
        </authorList>
    </citation>
    <scope>NUCLEOTIDE SEQUENCE [LARGE SCALE GENOMIC DNA]</scope>
</reference>
<dbReference type="PANTHER" id="PTHR18934:SF221">
    <property type="entry name" value="ATP-DEPENDENT RNA HELICASE DHX34-RELATED"/>
    <property type="match status" value="1"/>
</dbReference>
<dbReference type="CTD" id="20327385"/>